<evidence type="ECO:0000256" key="5">
    <source>
        <dbReference type="ARBA" id="ARBA00022679"/>
    </source>
</evidence>
<dbReference type="GO" id="GO:0036503">
    <property type="term" value="P:ERAD pathway"/>
    <property type="evidence" value="ECO:0000318"/>
    <property type="project" value="GO_Central"/>
</dbReference>
<dbReference type="GO" id="GO:0005789">
    <property type="term" value="C:endoplasmic reticulum membrane"/>
    <property type="evidence" value="ECO:0000318"/>
    <property type="project" value="GO_Central"/>
</dbReference>
<keyword evidence="10" id="KW-0862">Zinc</keyword>
<feature type="transmembrane region" description="Helical" evidence="14">
    <location>
        <begin position="1072"/>
        <end position="1090"/>
    </location>
</feature>
<keyword evidence="12 14" id="KW-0472">Membrane</keyword>
<feature type="region of interest" description="Disordered" evidence="13">
    <location>
        <begin position="285"/>
        <end position="312"/>
    </location>
</feature>
<reference evidence="16 17" key="1">
    <citation type="journal article" date="2005" name="Science">
        <title>The genome of the basidiomycetous yeast and human pathogen Cryptococcus neoformans.</title>
        <authorList>
            <person name="Loftus B.J."/>
            <person name="Fung E."/>
            <person name="Roncaglia P."/>
            <person name="Rowley D."/>
            <person name="Amedeo P."/>
            <person name="Bruno D."/>
            <person name="Vamathevan J."/>
            <person name="Miranda M."/>
            <person name="Anderson I.J."/>
            <person name="Fraser J.A."/>
            <person name="Allen J.E."/>
            <person name="Bosdet I.E."/>
            <person name="Brent M.R."/>
            <person name="Chiu R."/>
            <person name="Doering T.L."/>
            <person name="Donlin M.J."/>
            <person name="D'Souza C.A."/>
            <person name="Fox D.S."/>
            <person name="Grinberg V."/>
            <person name="Fu J."/>
            <person name="Fukushima M."/>
            <person name="Haas B.J."/>
            <person name="Huang J.C."/>
            <person name="Janbon G."/>
            <person name="Jones S.J."/>
            <person name="Koo H.L."/>
            <person name="Krzywinski M.I."/>
            <person name="Kwon-Chung J.K."/>
            <person name="Lengeler K.B."/>
            <person name="Maiti R."/>
            <person name="Marra M.A."/>
            <person name="Marra R.E."/>
            <person name="Mathewson C.A."/>
            <person name="Mitchell T.G."/>
            <person name="Pertea M."/>
            <person name="Riggs F.R."/>
            <person name="Salzberg S.L."/>
            <person name="Schein J.E."/>
            <person name="Shvartsbeyn A."/>
            <person name="Shin H."/>
            <person name="Shumway M."/>
            <person name="Specht C.A."/>
            <person name="Suh B.B."/>
            <person name="Tenney A."/>
            <person name="Utterback T.R."/>
            <person name="Wickes B.L."/>
            <person name="Wortman J.R."/>
            <person name="Wye N.H."/>
            <person name="Kronstad J.W."/>
            <person name="Lodge J.K."/>
            <person name="Heitman J."/>
            <person name="Davis R.W."/>
            <person name="Fraser C.M."/>
            <person name="Hyman R.W."/>
        </authorList>
    </citation>
    <scope>NUCLEOTIDE SEQUENCE [LARGE SCALE GENOMIC DNA]</scope>
    <source>
        <strain evidence="17">JEC21 / ATCC MYA-565</strain>
    </source>
</reference>
<evidence type="ECO:0000256" key="6">
    <source>
        <dbReference type="ARBA" id="ARBA00022692"/>
    </source>
</evidence>
<evidence type="ECO:0000313" key="17">
    <source>
        <dbReference type="Proteomes" id="UP000002149"/>
    </source>
</evidence>
<feature type="region of interest" description="Disordered" evidence="13">
    <location>
        <begin position="374"/>
        <end position="394"/>
    </location>
</feature>
<dbReference type="KEGG" id="cne:CNF03770"/>
<evidence type="ECO:0000256" key="10">
    <source>
        <dbReference type="ARBA" id="ARBA00022833"/>
    </source>
</evidence>
<dbReference type="PaxDb" id="214684-Q5KEY4"/>
<dbReference type="Gene3D" id="3.30.40.10">
    <property type="entry name" value="Zinc/RING finger domain, C3HC4 (zinc finger)"/>
    <property type="match status" value="1"/>
</dbReference>
<dbReference type="Pfam" id="PF23113">
    <property type="entry name" value="MARCHF6_C"/>
    <property type="match status" value="1"/>
</dbReference>
<evidence type="ECO:0000256" key="4">
    <source>
        <dbReference type="ARBA" id="ARBA00012483"/>
    </source>
</evidence>
<evidence type="ECO:0000259" key="15">
    <source>
        <dbReference type="PROSITE" id="PS51292"/>
    </source>
</evidence>
<dbReference type="EMBL" id="AE017346">
    <property type="protein sequence ID" value="AAW44363.2"/>
    <property type="molecule type" value="Genomic_DNA"/>
</dbReference>
<feature type="transmembrane region" description="Helical" evidence="14">
    <location>
        <begin position="969"/>
        <end position="990"/>
    </location>
</feature>
<dbReference type="GO" id="GO:0008270">
    <property type="term" value="F:zinc ion binding"/>
    <property type="evidence" value="ECO:0007669"/>
    <property type="project" value="UniProtKB-KW"/>
</dbReference>
<dbReference type="Pfam" id="PF12906">
    <property type="entry name" value="RINGv"/>
    <property type="match status" value="1"/>
</dbReference>
<feature type="compositionally biased region" description="Gly residues" evidence="13">
    <location>
        <begin position="1506"/>
        <end position="1520"/>
    </location>
</feature>
<dbReference type="InterPro" id="IPR011016">
    <property type="entry name" value="Znf_RING-CH"/>
</dbReference>
<dbReference type="InParanoid" id="Q5KEY4"/>
<feature type="compositionally biased region" description="Low complexity" evidence="13">
    <location>
        <begin position="447"/>
        <end position="460"/>
    </location>
</feature>
<evidence type="ECO:0000256" key="7">
    <source>
        <dbReference type="ARBA" id="ARBA00022723"/>
    </source>
</evidence>
<keyword evidence="17" id="KW-1185">Reference proteome</keyword>
<protein>
    <recommendedName>
        <fullName evidence="4">RING-type E3 ubiquitin transferase</fullName>
        <ecNumber evidence="4">2.3.2.27</ecNumber>
    </recommendedName>
</protein>
<dbReference type="VEuPathDB" id="FungiDB:CNF03770"/>
<keyword evidence="7" id="KW-0479">Metal-binding</keyword>
<evidence type="ECO:0000256" key="2">
    <source>
        <dbReference type="ARBA" id="ARBA00004141"/>
    </source>
</evidence>
<dbReference type="PANTHER" id="PTHR13145">
    <property type="entry name" value="SSM4 PROTEIN"/>
    <property type="match status" value="1"/>
</dbReference>
<dbReference type="STRING" id="214684.Q5KEY4"/>
<feature type="compositionally biased region" description="Acidic residues" evidence="13">
    <location>
        <begin position="298"/>
        <end position="309"/>
    </location>
</feature>
<keyword evidence="9" id="KW-0833">Ubl conjugation pathway</keyword>
<feature type="region of interest" description="Disordered" evidence="13">
    <location>
        <begin position="478"/>
        <end position="618"/>
    </location>
</feature>
<dbReference type="FunCoup" id="Q5KEY4">
    <property type="interactions" value="509"/>
</dbReference>
<feature type="transmembrane region" description="Helical" evidence="14">
    <location>
        <begin position="203"/>
        <end position="224"/>
    </location>
</feature>
<dbReference type="PROSITE" id="PS51292">
    <property type="entry name" value="ZF_RING_CH"/>
    <property type="match status" value="1"/>
</dbReference>
<evidence type="ECO:0000256" key="3">
    <source>
        <dbReference type="ARBA" id="ARBA00004906"/>
    </source>
</evidence>
<feature type="region of interest" description="Disordered" evidence="13">
    <location>
        <begin position="1500"/>
        <end position="1541"/>
    </location>
</feature>
<feature type="transmembrane region" description="Helical" evidence="14">
    <location>
        <begin position="1365"/>
        <end position="1383"/>
    </location>
</feature>
<dbReference type="InterPro" id="IPR056521">
    <property type="entry name" value="MARCHF6-like_C"/>
</dbReference>
<accession>Q5KEY4</accession>
<feature type="transmembrane region" description="Helical" evidence="14">
    <location>
        <begin position="1032"/>
        <end position="1052"/>
    </location>
</feature>
<evidence type="ECO:0000256" key="1">
    <source>
        <dbReference type="ARBA" id="ARBA00000900"/>
    </source>
</evidence>
<dbReference type="eggNOG" id="KOG1609">
    <property type="taxonomic scope" value="Eukaryota"/>
</dbReference>
<dbReference type="InterPro" id="IPR013083">
    <property type="entry name" value="Znf_RING/FYVE/PHD"/>
</dbReference>
<evidence type="ECO:0000256" key="12">
    <source>
        <dbReference type="ARBA" id="ARBA00023136"/>
    </source>
</evidence>
<dbReference type="PANTHER" id="PTHR13145:SF0">
    <property type="entry name" value="E3 UBIQUITIN-PROTEIN LIGASE MARCHF6"/>
    <property type="match status" value="1"/>
</dbReference>
<evidence type="ECO:0000313" key="16">
    <source>
        <dbReference type="EMBL" id="AAW44363.2"/>
    </source>
</evidence>
<comment type="catalytic activity">
    <reaction evidence="1">
        <text>S-ubiquitinyl-[E2 ubiquitin-conjugating enzyme]-L-cysteine + [acceptor protein]-L-lysine = [E2 ubiquitin-conjugating enzyme]-L-cysteine + N(6)-ubiquitinyl-[acceptor protein]-L-lysine.</text>
        <dbReference type="EC" id="2.3.2.27"/>
    </reaction>
</comment>
<keyword evidence="11 14" id="KW-1133">Transmembrane helix</keyword>
<sequence length="1541" mass="170214">MAEDINIFADEEGDVCRVCRLGEEPDNPLVYPCKCSGSVRFVHPDCLKQWVAQSQKKHCEICGHKYTFTKVYPKELPTVIPTTVYLRQGLLFLRRQILWFLRAWLVVIVWLVILPAWNIGALFFMSLLSDLIGLKAPPSEETIDSTTNATIIESAVASNATTYTPSFVSFPSFIASPFLYANNVVRSSFQKWLQGEENTAVGFVLRGQILSLSMAAVLIGLVLLREWVHQHNWQEAEQPPRHIEPEPNPDEWFILHGVARRQADVIARVLEATRTRAPLSLRTARHDLPPADVPGEALGDEAGNDDNDAGNDASERLMIGAGQELNEEWWARQRTWAEGLPAEHRGTFHEILTSLQATANAAQKAELEGQNRDVPPAQILTDNPLFRKPGMPIADIPKQDLENLQAGSQIHILPSQQGIPPRSWVEAPQEKQGQAEIGNDHPDNEESGSASSEASKQGESMAFDALAEYRRFHALREQQQADVALDSADDDDDEGQGRAGPSRPAWSRRATAIDDEEREERDRVAYSAPELLKEDEVEDKANGKGNAKGKAPATDENVEDKEEGTAFGRTEAPWKPLFDPPQSDDDSPQPKTDEEDGDEGDNDGDGEWEDEPDARPNPFNFDLNNLQAPVANGVVLAPVHDQQNINALGNFNLAAFNDLPPAFANVPEGRIRLVQPEELGLPRANVGANVEFVEEEEDQWDPDDWNGVLEVVGLIGPIHGLFQNLIFALFIMGFGIILILGVPMLIGKLFLSFDFFRTALGVSSKILTIIRKVTDPVVDIVFEIVKDVVVLPLMASGRAAEKIVAKKLGLEVGYRLGSSSGGFSRLTAGQSASRLSPILEKAGDYIATFGQFCYDSYNSILTFEHHIATSTSFSGRAACVATGYAFVASLVTLTAIAGKARLTRTATEFAETLDQHSNFVKVAFFMTLELVAFPLCVGGMIDLCLVPLFPGATILSRWENLVCSPFGTAFIDWLLGSMFMFSFSTLLGQVRKVTRPGTMFFVRDPGDPNFSPVKDIVDKTTLHQLRKLGSSAIMYSAVVFSLFGVVSWGLAYVPGGFLPLKVEPTFGPITSIPFDLLFLHLAIPPTIDLVRPQSRARRLFTQWWRAVTTRYRLTNLVAPVPNENERSEAPTKLENALWPICDWICQKLFGKYRTEATDARVPASDSVVLMPIEQRRKEGGVFVPLDGSGIPYNRADKLRLLKQDKIAREAGRLPTSDYTVVWLPKYWRTRIHMFVASALASMSIVIALAAFTPVAVGRMMWKTLGMDVHDGYSWFAGAYILYFSLTLGRRARKHITNFNRAERLRASIFSKRVKRGVLRWIAGTYGVITFYAVVPALVGMVIDVYLGGLWSDRNNVGRVIHVWDAWAMGTAFCSVIVGVIGLLPRARRTGLHTVCERFREPAAKDFKSTTRLARLVLVPSVILLVAPHVVGTTLVELLPESANQEENNAILFRSVVLPLMLILSVAYATSRYLEAEASVIRQKVIEAEYVVEERVENYVPPANDGGQSGKLGSGGAGPGSIGDNAEKVAVIGEGDDDWEDM</sequence>
<dbReference type="SMART" id="SM00744">
    <property type="entry name" value="RINGv"/>
    <property type="match status" value="1"/>
</dbReference>
<dbReference type="HOGENOM" id="CLU_255949_0_0_1"/>
<keyword evidence="6 14" id="KW-0812">Transmembrane</keyword>
<dbReference type="RefSeq" id="XP_024513131.1">
    <property type="nucleotide sequence ID" value="XM_024657442.1"/>
</dbReference>
<dbReference type="Proteomes" id="UP000002149">
    <property type="component" value="Chromosome 6"/>
</dbReference>
<keyword evidence="5" id="KW-0808">Transferase</keyword>
<feature type="transmembrane region" description="Helical" evidence="14">
    <location>
        <begin position="922"/>
        <end position="949"/>
    </location>
</feature>
<feature type="transmembrane region" description="Helical" evidence="14">
    <location>
        <begin position="1320"/>
        <end position="1345"/>
    </location>
</feature>
<organism evidence="16 17">
    <name type="scientific">Cryptococcus deneoformans (strain JEC21 / ATCC MYA-565)</name>
    <name type="common">Cryptococcus neoformans var. neoformans serotype D</name>
    <dbReference type="NCBI Taxonomy" id="214684"/>
    <lineage>
        <taxon>Eukaryota</taxon>
        <taxon>Fungi</taxon>
        <taxon>Dikarya</taxon>
        <taxon>Basidiomycota</taxon>
        <taxon>Agaricomycotina</taxon>
        <taxon>Tremellomycetes</taxon>
        <taxon>Tremellales</taxon>
        <taxon>Cryptococcaceae</taxon>
        <taxon>Cryptococcus</taxon>
        <taxon>Cryptococcus neoformans species complex</taxon>
    </lineage>
</organism>
<dbReference type="FunFam" id="3.30.40.10:FF:000287">
    <property type="entry name" value="RING finger membrane protein"/>
    <property type="match status" value="1"/>
</dbReference>
<evidence type="ECO:0000256" key="11">
    <source>
        <dbReference type="ARBA" id="ARBA00022989"/>
    </source>
</evidence>
<feature type="transmembrane region" description="Helical" evidence="14">
    <location>
        <begin position="1231"/>
        <end position="1251"/>
    </location>
</feature>
<dbReference type="CDD" id="cd16702">
    <property type="entry name" value="RING_CH-C4HC3_MARCH6"/>
    <property type="match status" value="1"/>
</dbReference>
<feature type="transmembrane region" description="Helical" evidence="14">
    <location>
        <begin position="1450"/>
        <end position="1473"/>
    </location>
</feature>
<evidence type="ECO:0000256" key="8">
    <source>
        <dbReference type="ARBA" id="ARBA00022771"/>
    </source>
</evidence>
<feature type="domain" description="RING-CH-type" evidence="15">
    <location>
        <begin position="8"/>
        <end position="69"/>
    </location>
</feature>
<feature type="transmembrane region" description="Helical" evidence="14">
    <location>
        <begin position="725"/>
        <end position="747"/>
    </location>
</feature>
<keyword evidence="8" id="KW-0863">Zinc-finger</keyword>
<dbReference type="GeneID" id="3258340"/>
<feature type="transmembrane region" description="Helical" evidence="14">
    <location>
        <begin position="103"/>
        <end position="128"/>
    </location>
</feature>
<feature type="transmembrane region" description="Helical" evidence="14">
    <location>
        <begin position="1271"/>
        <end position="1288"/>
    </location>
</feature>
<dbReference type="SUPFAM" id="SSF57850">
    <property type="entry name" value="RING/U-box"/>
    <property type="match status" value="1"/>
</dbReference>
<evidence type="ECO:0000256" key="13">
    <source>
        <dbReference type="SAM" id="MobiDB-lite"/>
    </source>
</evidence>
<feature type="transmembrane region" description="Helical" evidence="14">
    <location>
        <begin position="1412"/>
        <end position="1430"/>
    </location>
</feature>
<feature type="compositionally biased region" description="Basic and acidic residues" evidence="13">
    <location>
        <begin position="531"/>
        <end position="542"/>
    </location>
</feature>
<comment type="pathway">
    <text evidence="3">Protein modification; protein ubiquitination.</text>
</comment>
<evidence type="ECO:0000256" key="14">
    <source>
        <dbReference type="SAM" id="Phobius"/>
    </source>
</evidence>
<feature type="compositionally biased region" description="Acidic residues" evidence="13">
    <location>
        <begin position="582"/>
        <end position="612"/>
    </location>
</feature>
<comment type="subcellular location">
    <subcellularLocation>
        <location evidence="2">Membrane</location>
        <topology evidence="2">Multi-pass membrane protein</topology>
    </subcellularLocation>
</comment>
<proteinExistence type="predicted"/>
<evidence type="ECO:0000256" key="9">
    <source>
        <dbReference type="ARBA" id="ARBA00022786"/>
    </source>
</evidence>
<dbReference type="OrthoDB" id="264354at2759"/>
<gene>
    <name evidence="16" type="ordered locus">CNF03770</name>
</gene>
<dbReference type="EC" id="2.3.2.27" evidence="4"/>
<dbReference type="GO" id="GO:0061630">
    <property type="term" value="F:ubiquitin protein ligase activity"/>
    <property type="evidence" value="ECO:0007669"/>
    <property type="project" value="UniProtKB-EC"/>
</dbReference>
<feature type="region of interest" description="Disordered" evidence="13">
    <location>
        <begin position="413"/>
        <end position="462"/>
    </location>
</feature>
<name>Q5KEY4_CRYD1</name>